<dbReference type="Proteomes" id="UP001652642">
    <property type="component" value="Chromosome 12"/>
</dbReference>
<accession>A0A6J0SUH5</accession>
<dbReference type="OrthoDB" id="1654884at2759"/>
<feature type="region of interest" description="Disordered" evidence="5">
    <location>
        <begin position="38"/>
        <end position="64"/>
    </location>
</feature>
<evidence type="ECO:0000256" key="4">
    <source>
        <dbReference type="RuleBase" id="RU003629"/>
    </source>
</evidence>
<dbReference type="PROSITE" id="PS00054">
    <property type="entry name" value="RIBOSOMAL_S11"/>
    <property type="match status" value="1"/>
</dbReference>
<dbReference type="GO" id="GO:0005743">
    <property type="term" value="C:mitochondrial inner membrane"/>
    <property type="evidence" value="ECO:0007669"/>
    <property type="project" value="UniProtKB-ARBA"/>
</dbReference>
<dbReference type="Pfam" id="PF00411">
    <property type="entry name" value="Ribosomal_S11"/>
    <property type="match status" value="1"/>
</dbReference>
<dbReference type="HAMAP" id="MF_01310">
    <property type="entry name" value="Ribosomal_uS11"/>
    <property type="match status" value="1"/>
</dbReference>
<dbReference type="AlphaFoldDB" id="A0A6J0SUH5"/>
<keyword evidence="3 4" id="KW-0687">Ribonucleoprotein</keyword>
<keyword evidence="6" id="KW-1185">Reference proteome</keyword>
<dbReference type="InterPro" id="IPR018102">
    <property type="entry name" value="Ribosomal_uS11_CS"/>
</dbReference>
<evidence type="ECO:0000256" key="5">
    <source>
        <dbReference type="SAM" id="MobiDB-lite"/>
    </source>
</evidence>
<dbReference type="Gene3D" id="3.30.420.80">
    <property type="entry name" value="Ribosomal protein S11"/>
    <property type="match status" value="1"/>
</dbReference>
<dbReference type="InParanoid" id="A0A6J0SUH5"/>
<sequence length="190" mass="20043">MIPRMAMLARRGLLGGDSGGCLVAASRRLQTGIQRLGPDLTEVPTDEPDVETSPDFSYLPPAPGKESSLRWDGMKYEEIPICYIKATYNNTHIQVRTPDNAGVCLATCGTEGFKNAKKATPVASQVTGIAAAAKAIAKGVGHVRVIVKGVGPGRMAAIEGLTLGGLKVVSITDNTPIPHNGCRPRKARRV</sequence>
<dbReference type="PANTHER" id="PTHR11759">
    <property type="entry name" value="40S RIBOSOMAL PROTEIN S14/30S RIBOSOMAL PROTEIN S11"/>
    <property type="match status" value="1"/>
</dbReference>
<reference evidence="7" key="1">
    <citation type="submission" date="2025-08" db="UniProtKB">
        <authorList>
            <consortium name="RefSeq"/>
        </authorList>
    </citation>
    <scope>IDENTIFICATION</scope>
</reference>
<gene>
    <name evidence="7" type="primary">MRPS11</name>
</gene>
<dbReference type="GeneID" id="110072931"/>
<dbReference type="CTD" id="64963"/>
<dbReference type="GO" id="GO:0005763">
    <property type="term" value="C:mitochondrial small ribosomal subunit"/>
    <property type="evidence" value="ECO:0007669"/>
    <property type="project" value="UniProtKB-ARBA"/>
</dbReference>
<dbReference type="GO" id="GO:0006412">
    <property type="term" value="P:translation"/>
    <property type="evidence" value="ECO:0007669"/>
    <property type="project" value="InterPro"/>
</dbReference>
<evidence type="ECO:0000256" key="1">
    <source>
        <dbReference type="ARBA" id="ARBA00006194"/>
    </source>
</evidence>
<dbReference type="SUPFAM" id="SSF53137">
    <property type="entry name" value="Translational machinery components"/>
    <property type="match status" value="1"/>
</dbReference>
<dbReference type="InterPro" id="IPR036967">
    <property type="entry name" value="Ribosomal_uS11_sf"/>
</dbReference>
<evidence type="ECO:0000256" key="2">
    <source>
        <dbReference type="ARBA" id="ARBA00022980"/>
    </source>
</evidence>
<evidence type="ECO:0000256" key="3">
    <source>
        <dbReference type="ARBA" id="ARBA00023274"/>
    </source>
</evidence>
<protein>
    <submittedName>
        <fullName evidence="7">Small ribosomal subunit protein uS11m</fullName>
    </submittedName>
</protein>
<proteinExistence type="inferred from homology"/>
<dbReference type="KEGG" id="pvt:110072931"/>
<comment type="similarity">
    <text evidence="1 4">Belongs to the universal ribosomal protein uS11 family.</text>
</comment>
<dbReference type="NCBIfam" id="NF003698">
    <property type="entry name" value="PRK05309.1"/>
    <property type="match status" value="1"/>
</dbReference>
<organism evidence="6 7">
    <name type="scientific">Pogona vitticeps</name>
    <name type="common">central bearded dragon</name>
    <dbReference type="NCBI Taxonomy" id="103695"/>
    <lineage>
        <taxon>Eukaryota</taxon>
        <taxon>Metazoa</taxon>
        <taxon>Chordata</taxon>
        <taxon>Craniata</taxon>
        <taxon>Vertebrata</taxon>
        <taxon>Euteleostomi</taxon>
        <taxon>Lepidosauria</taxon>
        <taxon>Squamata</taxon>
        <taxon>Bifurcata</taxon>
        <taxon>Unidentata</taxon>
        <taxon>Episquamata</taxon>
        <taxon>Toxicofera</taxon>
        <taxon>Iguania</taxon>
        <taxon>Acrodonta</taxon>
        <taxon>Agamidae</taxon>
        <taxon>Amphibolurinae</taxon>
        <taxon>Pogona</taxon>
    </lineage>
</organism>
<evidence type="ECO:0000313" key="6">
    <source>
        <dbReference type="Proteomes" id="UP001652642"/>
    </source>
</evidence>
<dbReference type="InterPro" id="IPR001971">
    <property type="entry name" value="Ribosomal_uS11"/>
</dbReference>
<dbReference type="RefSeq" id="XP_020637329.2">
    <property type="nucleotide sequence ID" value="XM_020781670.2"/>
</dbReference>
<dbReference type="GO" id="GO:0003735">
    <property type="term" value="F:structural constituent of ribosome"/>
    <property type="evidence" value="ECO:0007669"/>
    <property type="project" value="InterPro"/>
</dbReference>
<keyword evidence="2 4" id="KW-0689">Ribosomal protein</keyword>
<evidence type="ECO:0000313" key="7">
    <source>
        <dbReference type="RefSeq" id="XP_020637329.2"/>
    </source>
</evidence>
<name>A0A6J0SUH5_9SAUR</name>